<comment type="caution">
    <text evidence="5">The sequence shown here is derived from an EMBL/GenBank/DDBJ whole genome shotgun (WGS) entry which is preliminary data.</text>
</comment>
<reference evidence="5 6" key="1">
    <citation type="submission" date="2016-07" db="EMBL/GenBank/DDBJ databases">
        <title>Pervasive Adenine N6-methylation of Active Genes in Fungi.</title>
        <authorList>
            <consortium name="DOE Joint Genome Institute"/>
            <person name="Mondo S.J."/>
            <person name="Dannebaum R.O."/>
            <person name="Kuo R.C."/>
            <person name="Labutti K."/>
            <person name="Haridas S."/>
            <person name="Kuo A."/>
            <person name="Salamov A."/>
            <person name="Ahrendt S.R."/>
            <person name="Lipzen A."/>
            <person name="Sullivan W."/>
            <person name="Andreopoulos W.B."/>
            <person name="Clum A."/>
            <person name="Lindquist E."/>
            <person name="Daum C."/>
            <person name="Ramamoorthy G.K."/>
            <person name="Gryganskyi A."/>
            <person name="Culley D."/>
            <person name="Magnuson J.K."/>
            <person name="James T.Y."/>
            <person name="O'Malley M.A."/>
            <person name="Stajich J.E."/>
            <person name="Spatafora J.W."/>
            <person name="Visel A."/>
            <person name="Grigoriev I.V."/>
        </authorList>
    </citation>
    <scope>NUCLEOTIDE SEQUENCE [LARGE SCALE GENOMIC DNA]</scope>
    <source>
        <strain evidence="5 6">PL171</strain>
    </source>
</reference>
<dbReference type="InterPro" id="IPR000719">
    <property type="entry name" value="Prot_kinase_dom"/>
</dbReference>
<dbReference type="InterPro" id="IPR047173">
    <property type="entry name" value="STRAD_A/B-like"/>
</dbReference>
<dbReference type="GO" id="GO:0005524">
    <property type="term" value="F:ATP binding"/>
    <property type="evidence" value="ECO:0007669"/>
    <property type="project" value="UniProtKB-UniRule"/>
</dbReference>
<organism evidence="5 6">
    <name type="scientific">Catenaria anguillulae PL171</name>
    <dbReference type="NCBI Taxonomy" id="765915"/>
    <lineage>
        <taxon>Eukaryota</taxon>
        <taxon>Fungi</taxon>
        <taxon>Fungi incertae sedis</taxon>
        <taxon>Blastocladiomycota</taxon>
        <taxon>Blastocladiomycetes</taxon>
        <taxon>Blastocladiales</taxon>
        <taxon>Catenariaceae</taxon>
        <taxon>Catenaria</taxon>
    </lineage>
</organism>
<dbReference type="PROSITE" id="PS50011">
    <property type="entry name" value="PROTEIN_KINASE_DOM"/>
    <property type="match status" value="1"/>
</dbReference>
<dbReference type="InterPro" id="IPR011009">
    <property type="entry name" value="Kinase-like_dom_sf"/>
</dbReference>
<feature type="domain" description="Protein kinase" evidence="4">
    <location>
        <begin position="322"/>
        <end position="396"/>
    </location>
</feature>
<dbReference type="InterPro" id="IPR017441">
    <property type="entry name" value="Protein_kinase_ATP_BS"/>
</dbReference>
<dbReference type="GO" id="GO:1902554">
    <property type="term" value="C:serine/threonine protein kinase complex"/>
    <property type="evidence" value="ECO:0007669"/>
    <property type="project" value="TreeGrafter"/>
</dbReference>
<evidence type="ECO:0000256" key="1">
    <source>
        <dbReference type="ARBA" id="ARBA00008874"/>
    </source>
</evidence>
<accession>A0A1Y2I1Q3</accession>
<dbReference type="Proteomes" id="UP000193411">
    <property type="component" value="Unassembled WGS sequence"/>
</dbReference>
<feature type="compositionally biased region" description="Low complexity" evidence="3">
    <location>
        <begin position="224"/>
        <end position="262"/>
    </location>
</feature>
<feature type="region of interest" description="Disordered" evidence="3">
    <location>
        <begin position="91"/>
        <end position="124"/>
    </location>
</feature>
<protein>
    <recommendedName>
        <fullName evidence="4">Protein kinase domain-containing protein</fullName>
    </recommendedName>
</protein>
<feature type="region of interest" description="Disordered" evidence="3">
    <location>
        <begin position="153"/>
        <end position="296"/>
    </location>
</feature>
<dbReference type="GO" id="GO:0006611">
    <property type="term" value="P:protein export from nucleus"/>
    <property type="evidence" value="ECO:0007669"/>
    <property type="project" value="TreeGrafter"/>
</dbReference>
<proteinExistence type="inferred from homology"/>
<evidence type="ECO:0000256" key="2">
    <source>
        <dbReference type="PROSITE-ProRule" id="PRU10141"/>
    </source>
</evidence>
<dbReference type="STRING" id="765915.A0A1Y2I1Q3"/>
<keyword evidence="2" id="KW-0067">ATP-binding</keyword>
<dbReference type="SUPFAM" id="SSF56112">
    <property type="entry name" value="Protein kinase-like (PK-like)"/>
    <property type="match status" value="1"/>
</dbReference>
<dbReference type="EMBL" id="MCFL01000004">
    <property type="protein sequence ID" value="ORZ39903.1"/>
    <property type="molecule type" value="Genomic_DNA"/>
</dbReference>
<feature type="compositionally biased region" description="Pro residues" evidence="3">
    <location>
        <begin position="27"/>
        <end position="40"/>
    </location>
</feature>
<feature type="binding site" evidence="2">
    <location>
        <position position="351"/>
    </location>
    <ligand>
        <name>ATP</name>
        <dbReference type="ChEBI" id="CHEBI:30616"/>
    </ligand>
</feature>
<gene>
    <name evidence="5" type="ORF">BCR44DRAFT_1496113</name>
</gene>
<dbReference type="GO" id="GO:0043539">
    <property type="term" value="F:protein serine/threonine kinase activator activity"/>
    <property type="evidence" value="ECO:0007669"/>
    <property type="project" value="InterPro"/>
</dbReference>
<dbReference type="AlphaFoldDB" id="A0A1Y2I1Q3"/>
<evidence type="ECO:0000313" key="5">
    <source>
        <dbReference type="EMBL" id="ORZ39903.1"/>
    </source>
</evidence>
<keyword evidence="2" id="KW-0547">Nucleotide-binding</keyword>
<feature type="compositionally biased region" description="Low complexity" evidence="3">
    <location>
        <begin position="186"/>
        <end position="208"/>
    </location>
</feature>
<feature type="compositionally biased region" description="Polar residues" evidence="3">
    <location>
        <begin position="280"/>
        <end position="290"/>
    </location>
</feature>
<dbReference type="OrthoDB" id="248923at2759"/>
<evidence type="ECO:0000256" key="3">
    <source>
        <dbReference type="SAM" id="MobiDB-lite"/>
    </source>
</evidence>
<keyword evidence="6" id="KW-1185">Reference proteome</keyword>
<dbReference type="Gene3D" id="3.30.200.20">
    <property type="entry name" value="Phosphorylase Kinase, domain 1"/>
    <property type="match status" value="1"/>
</dbReference>
<feature type="region of interest" description="Disordered" evidence="3">
    <location>
        <begin position="1"/>
        <end position="64"/>
    </location>
</feature>
<sequence>MKQPANAIPSTLPVPHPLQSPTRAPAHPLPSPPSSPPPLPAIVAGSHSRPPNVPPTTSDRSLATHHHCHSHCLDPRLQNIMTTIAEVPSANASNDSLVSESAGPTKGSSPNASGGGGGAAPAPLANTNSGNNVVVAGRVVNSASVGALFLPRSESTSTTNSTASAPTPATTATAASAAAQPKHQDASAAAGIAPPSTSTSSTSAGNTSHIPRRMTMSSIPSPLQSQGIPAGISGSPSTGTSGRPLTTSLSQQSLPLAQAPPTSSAKSTRDGSGWMKSIGNLGSSSASIHTQPAKHRRCTIIPRRSRSGRFGRSRCSTLADDYDLDAIVGIGSSASVYSALYKPTRRRVAVKVIDLDMFARDQIEELRKETQVMALCKHPNVLLSTPPLLPIPNSSS</sequence>
<dbReference type="PANTHER" id="PTHR48014:SF21">
    <property type="entry name" value="SERINE_THREONINE-PROTEIN KINASE FRAY2"/>
    <property type="match status" value="1"/>
</dbReference>
<evidence type="ECO:0000313" key="6">
    <source>
        <dbReference type="Proteomes" id="UP000193411"/>
    </source>
</evidence>
<feature type="compositionally biased region" description="Low complexity" evidence="3">
    <location>
        <begin position="155"/>
        <end position="179"/>
    </location>
</feature>
<dbReference type="GO" id="GO:0004672">
    <property type="term" value="F:protein kinase activity"/>
    <property type="evidence" value="ECO:0007669"/>
    <property type="project" value="InterPro"/>
</dbReference>
<dbReference type="PANTHER" id="PTHR48014">
    <property type="entry name" value="SERINE/THREONINE-PROTEIN KINASE FRAY2"/>
    <property type="match status" value="1"/>
</dbReference>
<dbReference type="PROSITE" id="PS00107">
    <property type="entry name" value="PROTEIN_KINASE_ATP"/>
    <property type="match status" value="1"/>
</dbReference>
<evidence type="ECO:0000259" key="4">
    <source>
        <dbReference type="PROSITE" id="PS50011"/>
    </source>
</evidence>
<name>A0A1Y2I1Q3_9FUNG</name>
<comment type="similarity">
    <text evidence="1">Belongs to the protein kinase superfamily. STE Ser/Thr protein kinase family. STE20 subfamily.</text>
</comment>